<feature type="region of interest" description="Disordered" evidence="1">
    <location>
        <begin position="1"/>
        <end position="56"/>
    </location>
</feature>
<dbReference type="EMBL" id="CABPRJ010001899">
    <property type="protein sequence ID" value="VVC40004.1"/>
    <property type="molecule type" value="Genomic_DNA"/>
</dbReference>
<evidence type="ECO:0000313" key="3">
    <source>
        <dbReference type="Proteomes" id="UP000325440"/>
    </source>
</evidence>
<dbReference type="Proteomes" id="UP000325440">
    <property type="component" value="Unassembled WGS sequence"/>
</dbReference>
<keyword evidence="3" id="KW-1185">Reference proteome</keyword>
<sequence length="150" mass="16495">MTIVGGPVASRTCSHRRRHREPRVQFVSRYPDVTGGTARRRKTTRRGGDGGGREDTSAPTLITLWDCIFFFFFRSMPSQRCADDDDAAVSVRGLSSRSAARVFQCLSSRSSRARHHGYDCDNNNDITVVVTISNATGGETTVWPAVVPTS</sequence>
<name>A0A5E4N5T4_9HEMI</name>
<dbReference type="AlphaFoldDB" id="A0A5E4N5T4"/>
<organism evidence="2 3">
    <name type="scientific">Cinara cedri</name>
    <dbReference type="NCBI Taxonomy" id="506608"/>
    <lineage>
        <taxon>Eukaryota</taxon>
        <taxon>Metazoa</taxon>
        <taxon>Ecdysozoa</taxon>
        <taxon>Arthropoda</taxon>
        <taxon>Hexapoda</taxon>
        <taxon>Insecta</taxon>
        <taxon>Pterygota</taxon>
        <taxon>Neoptera</taxon>
        <taxon>Paraneoptera</taxon>
        <taxon>Hemiptera</taxon>
        <taxon>Sternorrhyncha</taxon>
        <taxon>Aphidomorpha</taxon>
        <taxon>Aphidoidea</taxon>
        <taxon>Aphididae</taxon>
        <taxon>Lachninae</taxon>
        <taxon>Cinara</taxon>
    </lineage>
</organism>
<proteinExistence type="predicted"/>
<accession>A0A5E4N5T4</accession>
<feature type="compositionally biased region" description="Basic and acidic residues" evidence="1">
    <location>
        <begin position="46"/>
        <end position="56"/>
    </location>
</feature>
<gene>
    <name evidence="2" type="ORF">CINCED_3A020399</name>
</gene>
<reference evidence="2 3" key="1">
    <citation type="submission" date="2019-08" db="EMBL/GenBank/DDBJ databases">
        <authorList>
            <person name="Alioto T."/>
            <person name="Alioto T."/>
            <person name="Gomez Garrido J."/>
        </authorList>
    </citation>
    <scope>NUCLEOTIDE SEQUENCE [LARGE SCALE GENOMIC DNA]</scope>
</reference>
<evidence type="ECO:0000256" key="1">
    <source>
        <dbReference type="SAM" id="MobiDB-lite"/>
    </source>
</evidence>
<protein>
    <submittedName>
        <fullName evidence="2">Uncharacterized protein</fullName>
    </submittedName>
</protein>
<evidence type="ECO:0000313" key="2">
    <source>
        <dbReference type="EMBL" id="VVC40004.1"/>
    </source>
</evidence>